<feature type="region of interest" description="Disordered" evidence="5">
    <location>
        <begin position="1"/>
        <end position="45"/>
    </location>
</feature>
<comment type="subunit">
    <text evidence="4">Tetramer of two alpha and two beta subunits.</text>
</comment>
<dbReference type="Proteomes" id="UP000672032">
    <property type="component" value="Chromosome 1"/>
</dbReference>
<proteinExistence type="inferred from homology"/>
<comment type="similarity">
    <text evidence="1 4">Belongs to the casein kinase 2 subunit beta family.</text>
</comment>
<dbReference type="Gene3D" id="2.20.25.20">
    <property type="match status" value="1"/>
</dbReference>
<dbReference type="GO" id="GO:0006359">
    <property type="term" value="P:regulation of transcription by RNA polymerase III"/>
    <property type="evidence" value="ECO:0007669"/>
    <property type="project" value="TreeGrafter"/>
</dbReference>
<dbReference type="InterPro" id="IPR000704">
    <property type="entry name" value="Casein_kinase_II_reg-sub"/>
</dbReference>
<dbReference type="GO" id="GO:0034456">
    <property type="term" value="C:UTP-C complex"/>
    <property type="evidence" value="ECO:0007669"/>
    <property type="project" value="TreeGrafter"/>
</dbReference>
<comment type="function">
    <text evidence="2 4">Regulatory subunit of casein kinase II/CK2. As part of the kinase complex regulates the basal catalytic activity of the alpha subunit a constitutively active serine/threonine-protein kinase that phosphorylates a large number of substrates containing acidic residues C-terminal to the phosphorylated serine or threonine.</text>
</comment>
<name>A0A8A3P046_9HELO</name>
<sequence>MTFGPTDTDGHSFPESQPSPGPPPVLSRSSGNRVKASKKRRASEVEDLDIPLRLVPRRFPIKERVEPLEAMDNLGYLLATSPGHAMQTLSPSSSNFPFPRLSSIGSSPNSTESDGTLKTYRARFISSRGNEYFCEIDEDYLTDRFNLTGLQTEVQYYQYALDLVTDVFDLDCDDEMRETIEKSARHLYGLVHARYIVTTRGLAKMLEKYKKADFGKCPRVMCKSHPLLPMGQSDNPNIKAVKLYCARCEDIYNPKSSRHSAIDGAYFGTSFHNILFQVYPAMIPAKSYDRYVPRIYGFKVHAPAALIRWQNGERDEMRRRLRKLEIESGFKDEDGEEMDESEEEEEDEEELEGLGNGQVVGGDVAGRS</sequence>
<dbReference type="PRINTS" id="PR00472">
    <property type="entry name" value="CASNKINASEII"/>
</dbReference>
<dbReference type="EMBL" id="CP063405">
    <property type="protein sequence ID" value="QSZ29104.1"/>
    <property type="molecule type" value="Genomic_DNA"/>
</dbReference>
<dbReference type="SUPFAM" id="SSF57798">
    <property type="entry name" value="Casein kinase II beta subunit"/>
    <property type="match status" value="1"/>
</dbReference>
<dbReference type="InterPro" id="IPR016149">
    <property type="entry name" value="Casein_kin_II_reg-sub_N"/>
</dbReference>
<accession>A0A8A3P046</accession>
<dbReference type="Gene3D" id="1.10.1820.10">
    <property type="entry name" value="protein kinase ck2 holoenzyme, chain C, domain 1"/>
    <property type="match status" value="1"/>
</dbReference>
<organism evidence="6 7">
    <name type="scientific">Monilinia vaccinii-corymbosi</name>
    <dbReference type="NCBI Taxonomy" id="61207"/>
    <lineage>
        <taxon>Eukaryota</taxon>
        <taxon>Fungi</taxon>
        <taxon>Dikarya</taxon>
        <taxon>Ascomycota</taxon>
        <taxon>Pezizomycotina</taxon>
        <taxon>Leotiomycetes</taxon>
        <taxon>Helotiales</taxon>
        <taxon>Sclerotiniaceae</taxon>
        <taxon>Monilinia</taxon>
    </lineage>
</organism>
<dbReference type="PROSITE" id="PS01101">
    <property type="entry name" value="CK2_BETA"/>
    <property type="match status" value="1"/>
</dbReference>
<evidence type="ECO:0000256" key="1">
    <source>
        <dbReference type="ARBA" id="ARBA00006941"/>
    </source>
</evidence>
<comment type="subunit">
    <text evidence="3">Tetramer composed of two alpha chains, one beta chain and one beta' chain.</text>
</comment>
<dbReference type="PANTHER" id="PTHR11740">
    <property type="entry name" value="CASEIN KINASE II SUBUNIT BETA"/>
    <property type="match status" value="1"/>
</dbReference>
<evidence type="ECO:0000256" key="2">
    <source>
        <dbReference type="ARBA" id="ARBA00045899"/>
    </source>
</evidence>
<dbReference type="AlphaFoldDB" id="A0A8A3P046"/>
<feature type="region of interest" description="Disordered" evidence="5">
    <location>
        <begin position="328"/>
        <end position="368"/>
    </location>
</feature>
<dbReference type="FunFam" id="1.10.1820.10:FF:000003">
    <property type="entry name" value="Casein kinase II subunit beta"/>
    <property type="match status" value="1"/>
</dbReference>
<dbReference type="SMART" id="SM01085">
    <property type="entry name" value="CK_II_beta"/>
    <property type="match status" value="1"/>
</dbReference>
<dbReference type="GO" id="GO:0005956">
    <property type="term" value="C:protein kinase CK2 complex"/>
    <property type="evidence" value="ECO:0007669"/>
    <property type="project" value="UniProtKB-UniRule"/>
</dbReference>
<protein>
    <recommendedName>
        <fullName evidence="4">Casein kinase II subunit beta</fullName>
        <shortName evidence="4">CK II beta</shortName>
    </recommendedName>
</protein>
<dbReference type="GO" id="GO:0005737">
    <property type="term" value="C:cytoplasm"/>
    <property type="evidence" value="ECO:0007669"/>
    <property type="project" value="TreeGrafter"/>
</dbReference>
<evidence type="ECO:0000256" key="5">
    <source>
        <dbReference type="SAM" id="MobiDB-lite"/>
    </source>
</evidence>
<evidence type="ECO:0000256" key="4">
    <source>
        <dbReference type="RuleBase" id="RU361268"/>
    </source>
</evidence>
<evidence type="ECO:0000256" key="3">
    <source>
        <dbReference type="ARBA" id="ARBA00062110"/>
    </source>
</evidence>
<dbReference type="InterPro" id="IPR035991">
    <property type="entry name" value="Casein_kinase_II_beta-like"/>
</dbReference>
<dbReference type="GO" id="GO:0019887">
    <property type="term" value="F:protein kinase regulator activity"/>
    <property type="evidence" value="ECO:0007669"/>
    <property type="project" value="InterPro"/>
</dbReference>
<reference evidence="6" key="1">
    <citation type="submission" date="2020-10" db="EMBL/GenBank/DDBJ databases">
        <title>Genome Sequence of Monilinia vaccinii-corymbosi Sheds Light on Mummy Berry Disease Infection of Blueberry and Mating Type.</title>
        <authorList>
            <person name="Yow A.G."/>
            <person name="Zhang Y."/>
            <person name="Bansal K."/>
            <person name="Eacker S.M."/>
            <person name="Sullivan S."/>
            <person name="Liachko I."/>
            <person name="Cubeta M.A."/>
            <person name="Rollins J.A."/>
            <person name="Ashrafi H."/>
        </authorList>
    </citation>
    <scope>NUCLEOTIDE SEQUENCE</scope>
    <source>
        <strain evidence="6">RL-1</strain>
    </source>
</reference>
<evidence type="ECO:0000313" key="6">
    <source>
        <dbReference type="EMBL" id="QSZ29104.1"/>
    </source>
</evidence>
<dbReference type="FunFam" id="2.20.25.20:FF:000001">
    <property type="entry name" value="Casein kinase II subunit beta"/>
    <property type="match status" value="1"/>
</dbReference>
<dbReference type="OrthoDB" id="3971593at2759"/>
<evidence type="ECO:0000313" key="7">
    <source>
        <dbReference type="Proteomes" id="UP000672032"/>
    </source>
</evidence>
<gene>
    <name evidence="6" type="ORF">DSL72_003614</name>
</gene>
<keyword evidence="7" id="KW-1185">Reference proteome</keyword>
<dbReference type="PANTHER" id="PTHR11740:SF39">
    <property type="entry name" value="CASEIN KINASE II SUBUNIT BETA"/>
    <property type="match status" value="1"/>
</dbReference>
<dbReference type="Pfam" id="PF01214">
    <property type="entry name" value="CK_II_beta"/>
    <property type="match status" value="1"/>
</dbReference>
<feature type="compositionally biased region" description="Gly residues" evidence="5">
    <location>
        <begin position="354"/>
        <end position="368"/>
    </location>
</feature>
<feature type="compositionally biased region" description="Acidic residues" evidence="5">
    <location>
        <begin position="333"/>
        <end position="352"/>
    </location>
</feature>